<dbReference type="AlphaFoldDB" id="A0A2S7KPZ9"/>
<accession>A0A2S7KPZ9</accession>
<reference evidence="15 16" key="1">
    <citation type="submission" date="2016-11" db="EMBL/GenBank/DDBJ databases">
        <title>Trade-off between light-utilization and light-protection in marine flavobacteria.</title>
        <authorList>
            <person name="Kumagai Y."/>
        </authorList>
    </citation>
    <scope>NUCLEOTIDE SEQUENCE [LARGE SCALE GENOMIC DNA]</scope>
    <source>
        <strain evidence="15 16">NBRC 107741</strain>
    </source>
</reference>
<feature type="domain" description="Dihydrodipicolinate reductase C-terminal" evidence="14">
    <location>
        <begin position="102"/>
        <end position="231"/>
    </location>
</feature>
<dbReference type="InterPro" id="IPR000846">
    <property type="entry name" value="DapB_N"/>
</dbReference>
<sequence length="242" mass="26840">MKIALIGYGKMGKTIERLALEDGHQITHRIHKLERNEDLSLADVAIEFSIPEAAPDNILYCLEQGLAVISGTTGWLDRYQEVINKCEACNGCFVYASNFSIGVNLFFHLNRQLAQIMNSYPQYDVSMEETHHIHKLDAPSGTALTLAEYIIEARDELSGWTLENGQDNNLFINAIREGEVNGIHEITYGSEVDRISIKHQADSRDGFAKGAILAAQWSLGRQGVFSMTDVLNLNTAPGGENN</sequence>
<comment type="function">
    <text evidence="12">Catalyzes the conversion of 4-hydroxy-tetrahydrodipicolinate (HTPA) to tetrahydrodipicolinate.</text>
</comment>
<evidence type="ECO:0000313" key="16">
    <source>
        <dbReference type="Proteomes" id="UP000239800"/>
    </source>
</evidence>
<organism evidence="15 16">
    <name type="scientific">Aureitalea marina</name>
    <dbReference type="NCBI Taxonomy" id="930804"/>
    <lineage>
        <taxon>Bacteria</taxon>
        <taxon>Pseudomonadati</taxon>
        <taxon>Bacteroidota</taxon>
        <taxon>Flavobacteriia</taxon>
        <taxon>Flavobacteriales</taxon>
        <taxon>Flavobacteriaceae</taxon>
        <taxon>Aureitalea</taxon>
    </lineage>
</organism>
<evidence type="ECO:0000256" key="1">
    <source>
        <dbReference type="ARBA" id="ARBA00006642"/>
    </source>
</evidence>
<evidence type="ECO:0000259" key="14">
    <source>
        <dbReference type="Pfam" id="PF05173"/>
    </source>
</evidence>
<dbReference type="InterPro" id="IPR022663">
    <property type="entry name" value="DapB_C"/>
</dbReference>
<feature type="binding site" evidence="12">
    <location>
        <begin position="71"/>
        <end position="73"/>
    </location>
    <ligand>
        <name>NAD(+)</name>
        <dbReference type="ChEBI" id="CHEBI:57540"/>
    </ligand>
</feature>
<dbReference type="GO" id="GO:0016726">
    <property type="term" value="F:oxidoreductase activity, acting on CH or CH2 groups, NAD or NADP as acceptor"/>
    <property type="evidence" value="ECO:0007669"/>
    <property type="project" value="UniProtKB-UniRule"/>
</dbReference>
<keyword evidence="12" id="KW-0963">Cytoplasm</keyword>
<protein>
    <recommendedName>
        <fullName evidence="9 12">4-hydroxy-tetrahydrodipicolinate reductase</fullName>
        <shortName evidence="12">HTPA reductase</shortName>
        <ecNumber evidence="9 12">1.17.1.8</ecNumber>
    </recommendedName>
</protein>
<evidence type="ECO:0000256" key="7">
    <source>
        <dbReference type="ARBA" id="ARBA00023154"/>
    </source>
</evidence>
<dbReference type="GO" id="GO:0005829">
    <property type="term" value="C:cytosol"/>
    <property type="evidence" value="ECO:0007669"/>
    <property type="project" value="TreeGrafter"/>
</dbReference>
<evidence type="ECO:0000256" key="11">
    <source>
        <dbReference type="ARBA" id="ARBA00049396"/>
    </source>
</evidence>
<feature type="binding site" evidence="12">
    <location>
        <position position="35"/>
    </location>
    <ligand>
        <name>NADP(+)</name>
        <dbReference type="ChEBI" id="CHEBI:58349"/>
    </ligand>
</feature>
<dbReference type="PIRSF" id="PIRSF000161">
    <property type="entry name" value="DHPR"/>
    <property type="match status" value="1"/>
</dbReference>
<feature type="binding site" evidence="12">
    <location>
        <begin position="96"/>
        <end position="99"/>
    </location>
    <ligand>
        <name>NAD(+)</name>
        <dbReference type="ChEBI" id="CHEBI:57540"/>
    </ligand>
</feature>
<feature type="active site" description="Proton donor" evidence="12">
    <location>
        <position position="135"/>
    </location>
</feature>
<feature type="active site" description="Proton donor/acceptor" evidence="12">
    <location>
        <position position="131"/>
    </location>
</feature>
<comment type="catalytic activity">
    <reaction evidence="11 12">
        <text>(S)-2,3,4,5-tetrahydrodipicolinate + NAD(+) + H2O = (2S,4S)-4-hydroxy-2,3,4,5-tetrahydrodipicolinate + NADH + H(+)</text>
        <dbReference type="Rhea" id="RHEA:35323"/>
        <dbReference type="ChEBI" id="CHEBI:15377"/>
        <dbReference type="ChEBI" id="CHEBI:15378"/>
        <dbReference type="ChEBI" id="CHEBI:16845"/>
        <dbReference type="ChEBI" id="CHEBI:57540"/>
        <dbReference type="ChEBI" id="CHEBI:57945"/>
        <dbReference type="ChEBI" id="CHEBI:67139"/>
        <dbReference type="EC" id="1.17.1.8"/>
    </reaction>
</comment>
<comment type="pathway">
    <text evidence="8 12">Amino-acid biosynthesis; L-lysine biosynthesis via DAP pathway; (S)-tetrahydrodipicolinate from L-aspartate: step 4/4.</text>
</comment>
<keyword evidence="2 12" id="KW-0028">Amino-acid biosynthesis</keyword>
<comment type="subunit">
    <text evidence="12">Homotetramer.</text>
</comment>
<dbReference type="PANTHER" id="PTHR20836:SF0">
    <property type="entry name" value="4-HYDROXY-TETRAHYDRODIPICOLINATE REDUCTASE 1, CHLOROPLASTIC-RELATED"/>
    <property type="match status" value="1"/>
</dbReference>
<evidence type="ECO:0000256" key="5">
    <source>
        <dbReference type="ARBA" id="ARBA00023002"/>
    </source>
</evidence>
<keyword evidence="3 12" id="KW-0521">NADP</keyword>
<dbReference type="Pfam" id="PF05173">
    <property type="entry name" value="DapB_C"/>
    <property type="match status" value="1"/>
</dbReference>
<keyword evidence="6 12" id="KW-0520">NAD</keyword>
<evidence type="ECO:0000256" key="9">
    <source>
        <dbReference type="ARBA" id="ARBA00038983"/>
    </source>
</evidence>
<dbReference type="HAMAP" id="MF_00102">
    <property type="entry name" value="DapB"/>
    <property type="match status" value="1"/>
</dbReference>
<dbReference type="SUPFAM" id="SSF55347">
    <property type="entry name" value="Glyceraldehyde-3-phosphate dehydrogenase-like, C-terminal domain"/>
    <property type="match status" value="1"/>
</dbReference>
<dbReference type="Pfam" id="PF01113">
    <property type="entry name" value="DapB_N"/>
    <property type="match status" value="1"/>
</dbReference>
<dbReference type="OrthoDB" id="9790352at2"/>
<keyword evidence="5 12" id="KW-0560">Oxidoreductase</keyword>
<feature type="binding site" evidence="12">
    <location>
        <begin position="141"/>
        <end position="142"/>
    </location>
    <ligand>
        <name>(S)-2,3,4,5-tetrahydrodipicolinate</name>
        <dbReference type="ChEBI" id="CHEBI:16845"/>
    </ligand>
</feature>
<dbReference type="GO" id="GO:0019877">
    <property type="term" value="P:diaminopimelate biosynthetic process"/>
    <property type="evidence" value="ECO:0007669"/>
    <property type="project" value="UniProtKB-UniRule"/>
</dbReference>
<keyword evidence="4 12" id="KW-0220">Diaminopimelate biosynthesis</keyword>
<evidence type="ECO:0000256" key="4">
    <source>
        <dbReference type="ARBA" id="ARBA00022915"/>
    </source>
</evidence>
<dbReference type="GO" id="GO:0050661">
    <property type="term" value="F:NADP binding"/>
    <property type="evidence" value="ECO:0007669"/>
    <property type="project" value="UniProtKB-UniRule"/>
</dbReference>
<comment type="subcellular location">
    <subcellularLocation>
        <location evidence="12">Cytoplasm</location>
    </subcellularLocation>
</comment>
<evidence type="ECO:0000259" key="13">
    <source>
        <dbReference type="Pfam" id="PF01113"/>
    </source>
</evidence>
<dbReference type="EC" id="1.17.1.8" evidence="9 12"/>
<keyword evidence="16" id="KW-1185">Reference proteome</keyword>
<dbReference type="RefSeq" id="WP_104812616.1">
    <property type="nucleotide sequence ID" value="NZ_MQUB01000001.1"/>
</dbReference>
<dbReference type="SUPFAM" id="SSF51735">
    <property type="entry name" value="NAD(P)-binding Rossmann-fold domains"/>
    <property type="match status" value="1"/>
</dbReference>
<dbReference type="Gene3D" id="3.40.50.720">
    <property type="entry name" value="NAD(P)-binding Rossmann-like Domain"/>
    <property type="match status" value="1"/>
</dbReference>
<dbReference type="PANTHER" id="PTHR20836">
    <property type="entry name" value="DIHYDRODIPICOLINATE REDUCTASE"/>
    <property type="match status" value="1"/>
</dbReference>
<dbReference type="InterPro" id="IPR023940">
    <property type="entry name" value="DHDPR_bac"/>
</dbReference>
<name>A0A2S7KPZ9_9FLAO</name>
<comment type="catalytic activity">
    <reaction evidence="10 12">
        <text>(S)-2,3,4,5-tetrahydrodipicolinate + NADP(+) + H2O = (2S,4S)-4-hydroxy-2,3,4,5-tetrahydrodipicolinate + NADPH + H(+)</text>
        <dbReference type="Rhea" id="RHEA:35331"/>
        <dbReference type="ChEBI" id="CHEBI:15377"/>
        <dbReference type="ChEBI" id="CHEBI:15378"/>
        <dbReference type="ChEBI" id="CHEBI:16845"/>
        <dbReference type="ChEBI" id="CHEBI:57783"/>
        <dbReference type="ChEBI" id="CHEBI:58349"/>
        <dbReference type="ChEBI" id="CHEBI:67139"/>
        <dbReference type="EC" id="1.17.1.8"/>
    </reaction>
</comment>
<dbReference type="GO" id="GO:0009089">
    <property type="term" value="P:lysine biosynthetic process via diaminopimelate"/>
    <property type="evidence" value="ECO:0007669"/>
    <property type="project" value="UniProtKB-UniRule"/>
</dbReference>
<evidence type="ECO:0000256" key="2">
    <source>
        <dbReference type="ARBA" id="ARBA00022605"/>
    </source>
</evidence>
<evidence type="ECO:0000256" key="6">
    <source>
        <dbReference type="ARBA" id="ARBA00023027"/>
    </source>
</evidence>
<feature type="domain" description="Dihydrodipicolinate reductase N-terminal" evidence="13">
    <location>
        <begin position="1"/>
        <end position="99"/>
    </location>
</feature>
<evidence type="ECO:0000256" key="3">
    <source>
        <dbReference type="ARBA" id="ARBA00022857"/>
    </source>
</evidence>
<dbReference type="EMBL" id="MQUB01000001">
    <property type="protein sequence ID" value="PQB04690.1"/>
    <property type="molecule type" value="Genomic_DNA"/>
</dbReference>
<evidence type="ECO:0000256" key="8">
    <source>
        <dbReference type="ARBA" id="ARBA00037922"/>
    </source>
</evidence>
<comment type="caution">
    <text evidence="15">The sequence shown here is derived from an EMBL/GenBank/DDBJ whole genome shotgun (WGS) entry which is preliminary data.</text>
</comment>
<evidence type="ECO:0000256" key="10">
    <source>
        <dbReference type="ARBA" id="ARBA00049080"/>
    </source>
</evidence>
<keyword evidence="7 12" id="KW-0457">Lysine biosynthesis</keyword>
<comment type="similarity">
    <text evidence="1 12">Belongs to the DapB family.</text>
</comment>
<dbReference type="GO" id="GO:0008839">
    <property type="term" value="F:4-hydroxy-tetrahydrodipicolinate reductase"/>
    <property type="evidence" value="ECO:0007669"/>
    <property type="project" value="UniProtKB-UniRule"/>
</dbReference>
<dbReference type="GO" id="GO:0051287">
    <property type="term" value="F:NAD binding"/>
    <property type="evidence" value="ECO:0007669"/>
    <property type="project" value="UniProtKB-UniRule"/>
</dbReference>
<feature type="binding site" evidence="12">
    <location>
        <position position="34"/>
    </location>
    <ligand>
        <name>NAD(+)</name>
        <dbReference type="ChEBI" id="CHEBI:57540"/>
    </ligand>
</feature>
<comment type="caution">
    <text evidence="12">Was originally thought to be a dihydrodipicolinate reductase (DHDPR), catalyzing the conversion of dihydrodipicolinate to tetrahydrodipicolinate. However, it was shown in E.coli that the substrate of the enzymatic reaction is not dihydrodipicolinate (DHDP) but in fact (2S,4S)-4-hydroxy-2,3,4,5-tetrahydrodipicolinic acid (HTPA), the product released by the DapA-catalyzed reaction.</text>
</comment>
<comment type="caution">
    <text evidence="12">Lacks conserved residue(s) required for the propagation of feature annotation.</text>
</comment>
<dbReference type="InterPro" id="IPR036291">
    <property type="entry name" value="NAD(P)-bd_dom_sf"/>
</dbReference>
<dbReference type="CDD" id="cd02274">
    <property type="entry name" value="DHDPR_N"/>
    <property type="match status" value="1"/>
</dbReference>
<dbReference type="UniPathway" id="UPA00034">
    <property type="reaction ID" value="UER00018"/>
</dbReference>
<proteinExistence type="inferred from homology"/>
<feature type="binding site" evidence="12">
    <location>
        <position position="132"/>
    </location>
    <ligand>
        <name>(S)-2,3,4,5-tetrahydrodipicolinate</name>
        <dbReference type="ChEBI" id="CHEBI:16845"/>
    </ligand>
</feature>
<dbReference type="NCBIfam" id="TIGR00036">
    <property type="entry name" value="dapB"/>
    <property type="match status" value="1"/>
</dbReference>
<evidence type="ECO:0000256" key="12">
    <source>
        <dbReference type="HAMAP-Rule" id="MF_00102"/>
    </source>
</evidence>
<dbReference type="Proteomes" id="UP000239800">
    <property type="component" value="Unassembled WGS sequence"/>
</dbReference>
<gene>
    <name evidence="12" type="primary">dapB</name>
    <name evidence="15" type="ORF">BST85_07120</name>
</gene>
<dbReference type="Gene3D" id="3.30.360.10">
    <property type="entry name" value="Dihydrodipicolinate Reductase, domain 2"/>
    <property type="match status" value="1"/>
</dbReference>
<evidence type="ECO:0000313" key="15">
    <source>
        <dbReference type="EMBL" id="PQB04690.1"/>
    </source>
</evidence>